<protein>
    <submittedName>
        <fullName evidence="1">Uncharacterized protein</fullName>
    </submittedName>
</protein>
<dbReference type="AlphaFoldDB" id="A0AAD1WTZ4"/>
<dbReference type="Proteomes" id="UP001295444">
    <property type="component" value="Chromosome 11"/>
</dbReference>
<keyword evidence="2" id="KW-1185">Reference proteome</keyword>
<gene>
    <name evidence="1" type="ORF">PECUL_23A036107</name>
</gene>
<reference evidence="1" key="1">
    <citation type="submission" date="2022-03" db="EMBL/GenBank/DDBJ databases">
        <authorList>
            <person name="Alioto T."/>
            <person name="Alioto T."/>
            <person name="Gomez Garrido J."/>
        </authorList>
    </citation>
    <scope>NUCLEOTIDE SEQUENCE</scope>
</reference>
<feature type="non-terminal residue" evidence="1">
    <location>
        <position position="56"/>
    </location>
</feature>
<feature type="non-terminal residue" evidence="1">
    <location>
        <position position="1"/>
    </location>
</feature>
<evidence type="ECO:0000313" key="2">
    <source>
        <dbReference type="Proteomes" id="UP001295444"/>
    </source>
</evidence>
<sequence length="56" mass="6200">VITDEEPLPTIILQKSLDKLSQALISTWQTSVEGLKKDIKELGSCTAQVEAKMEEI</sequence>
<proteinExistence type="predicted"/>
<name>A0AAD1WTZ4_PELCU</name>
<dbReference type="EMBL" id="OW240922">
    <property type="protein sequence ID" value="CAH2321915.1"/>
    <property type="molecule type" value="Genomic_DNA"/>
</dbReference>
<accession>A0AAD1WTZ4</accession>
<evidence type="ECO:0000313" key="1">
    <source>
        <dbReference type="EMBL" id="CAH2321915.1"/>
    </source>
</evidence>
<organism evidence="1 2">
    <name type="scientific">Pelobates cultripes</name>
    <name type="common">Western spadefoot toad</name>
    <dbReference type="NCBI Taxonomy" id="61616"/>
    <lineage>
        <taxon>Eukaryota</taxon>
        <taxon>Metazoa</taxon>
        <taxon>Chordata</taxon>
        <taxon>Craniata</taxon>
        <taxon>Vertebrata</taxon>
        <taxon>Euteleostomi</taxon>
        <taxon>Amphibia</taxon>
        <taxon>Batrachia</taxon>
        <taxon>Anura</taxon>
        <taxon>Pelobatoidea</taxon>
        <taxon>Pelobatidae</taxon>
        <taxon>Pelobates</taxon>
    </lineage>
</organism>